<dbReference type="AlphaFoldDB" id="A0A162DDB3"/>
<comment type="caution">
    <text evidence="2">The sequence shown here is derived from an EMBL/GenBank/DDBJ whole genome shotgun (WGS) entry which is preliminary data.</text>
</comment>
<feature type="compositionally biased region" description="Basic residues" evidence="1">
    <location>
        <begin position="255"/>
        <end position="268"/>
    </location>
</feature>
<keyword evidence="3" id="KW-1185">Reference proteome</keyword>
<feature type="region of interest" description="Disordered" evidence="1">
    <location>
        <begin position="176"/>
        <end position="202"/>
    </location>
</feature>
<proteinExistence type="predicted"/>
<reference evidence="3" key="1">
    <citation type="submission" date="2016-04" db="EMBL/GenBank/DDBJ databases">
        <authorList>
            <person name="Strapagiel D."/>
            <person name="Borowka P."/>
            <person name="Marciniak B."/>
            <person name="Bakula Z."/>
            <person name="Van Ingen J."/>
            <person name="Safianowska A."/>
            <person name="Dziadek J."/>
            <person name="Jagielski T."/>
        </authorList>
    </citation>
    <scope>NUCLEOTIDE SEQUENCE [LARGE SCALE GENOMIC DNA]</scope>
    <source>
        <strain evidence="3">1010001458</strain>
    </source>
</reference>
<dbReference type="Proteomes" id="UP000077342">
    <property type="component" value="Unassembled WGS sequence"/>
</dbReference>
<dbReference type="EMBL" id="LWCI01000055">
    <property type="protein sequence ID" value="KZS65944.1"/>
    <property type="molecule type" value="Genomic_DNA"/>
</dbReference>
<evidence type="ECO:0000313" key="2">
    <source>
        <dbReference type="EMBL" id="KZS65944.1"/>
    </source>
</evidence>
<accession>A0A162DDB3</accession>
<sequence length="287" mass="29838">MAVAVLSAAAVLAAVKLSGNHSRSSAAVAGAPSAAVPSPGPFTGTYRGDYDAATGPGLDGQLIPGAKPSTTTWGVRSVCRNTGCVATAARLGGETTSLPTMVFDDVGGHWLAVGLATDTCQGANAEFWVVMMLQPRPDGTLAGEISKTSANGCAIKKSVTFTRTGDVDVTAVSDPASQAPRVVSPAEGTAWPLPRHGQMGQRRDTQAIRLGRPHRLSAHRRAVHELFSRATGRLQAAGVQQQELDPVDRAGSDLRRRRHDAGQRHRVVRPAATAAGSDHAAHRARSP</sequence>
<evidence type="ECO:0000313" key="3">
    <source>
        <dbReference type="Proteomes" id="UP000077342"/>
    </source>
</evidence>
<gene>
    <name evidence="2" type="ORF">A4G28_15365</name>
</gene>
<feature type="region of interest" description="Disordered" evidence="1">
    <location>
        <begin position="240"/>
        <end position="287"/>
    </location>
</feature>
<name>A0A162DDB3_9MYCO</name>
<evidence type="ECO:0000256" key="1">
    <source>
        <dbReference type="SAM" id="MobiDB-lite"/>
    </source>
</evidence>
<protein>
    <submittedName>
        <fullName evidence="2">Uncharacterized protein</fullName>
    </submittedName>
</protein>
<organism evidence="2 3">
    <name type="scientific">Mycobacterium ostraviense</name>
    <dbReference type="NCBI Taxonomy" id="2738409"/>
    <lineage>
        <taxon>Bacteria</taxon>
        <taxon>Bacillati</taxon>
        <taxon>Actinomycetota</taxon>
        <taxon>Actinomycetes</taxon>
        <taxon>Mycobacteriales</taxon>
        <taxon>Mycobacteriaceae</taxon>
        <taxon>Mycobacterium</taxon>
    </lineage>
</organism>